<gene>
    <name evidence="2" type="ORF">SAMN04488104_104431</name>
</gene>
<keyword evidence="1" id="KW-0812">Transmembrane</keyword>
<keyword evidence="1" id="KW-1133">Transmembrane helix</keyword>
<dbReference type="AlphaFoldDB" id="A0A1G6WJU1"/>
<dbReference type="RefSeq" id="WP_087940923.1">
    <property type="nucleotide sequence ID" value="NZ_FNAC01000044.1"/>
</dbReference>
<keyword evidence="1" id="KW-0472">Membrane</keyword>
<dbReference type="EMBL" id="FNAC01000044">
    <property type="protein sequence ID" value="SDD65336.1"/>
    <property type="molecule type" value="Genomic_DNA"/>
</dbReference>
<evidence type="ECO:0000313" key="2">
    <source>
        <dbReference type="EMBL" id="SDD65336.1"/>
    </source>
</evidence>
<accession>A0A1G6WJU1</accession>
<dbReference type="Proteomes" id="UP000199060">
    <property type="component" value="Unassembled WGS sequence"/>
</dbReference>
<protein>
    <submittedName>
        <fullName evidence="2">Uncharacterized protein</fullName>
    </submittedName>
</protein>
<organism evidence="2 3">
    <name type="scientific">Algoriphagus faecimaris</name>
    <dbReference type="NCBI Taxonomy" id="686796"/>
    <lineage>
        <taxon>Bacteria</taxon>
        <taxon>Pseudomonadati</taxon>
        <taxon>Bacteroidota</taxon>
        <taxon>Cytophagia</taxon>
        <taxon>Cytophagales</taxon>
        <taxon>Cyclobacteriaceae</taxon>
        <taxon>Algoriphagus</taxon>
    </lineage>
</organism>
<dbReference type="STRING" id="686796.SAMN04488104_104431"/>
<keyword evidence="3" id="KW-1185">Reference proteome</keyword>
<sequence length="103" mass="11954">MDNDQLLRDFFAEMKAKDQKIKTPEFPEVKARSINWWLPIGIAATLLLGGFYFFSPQESPDTSADLLIITLQENEYSQQELIIEEKDYIDVWESTTTSLLTDF</sequence>
<feature type="transmembrane region" description="Helical" evidence="1">
    <location>
        <begin position="36"/>
        <end position="54"/>
    </location>
</feature>
<evidence type="ECO:0000256" key="1">
    <source>
        <dbReference type="SAM" id="Phobius"/>
    </source>
</evidence>
<name>A0A1G6WJU1_9BACT</name>
<reference evidence="3" key="1">
    <citation type="submission" date="2016-10" db="EMBL/GenBank/DDBJ databases">
        <authorList>
            <person name="Varghese N."/>
            <person name="Submissions S."/>
        </authorList>
    </citation>
    <scope>NUCLEOTIDE SEQUENCE [LARGE SCALE GENOMIC DNA]</scope>
    <source>
        <strain evidence="3">DSM 23095</strain>
    </source>
</reference>
<proteinExistence type="predicted"/>
<evidence type="ECO:0000313" key="3">
    <source>
        <dbReference type="Proteomes" id="UP000199060"/>
    </source>
</evidence>
<dbReference type="OrthoDB" id="826809at2"/>